<accession>A0ABD1YSM0</accession>
<proteinExistence type="predicted"/>
<organism evidence="1 2">
    <name type="scientific">Riccia fluitans</name>
    <dbReference type="NCBI Taxonomy" id="41844"/>
    <lineage>
        <taxon>Eukaryota</taxon>
        <taxon>Viridiplantae</taxon>
        <taxon>Streptophyta</taxon>
        <taxon>Embryophyta</taxon>
        <taxon>Marchantiophyta</taxon>
        <taxon>Marchantiopsida</taxon>
        <taxon>Marchantiidae</taxon>
        <taxon>Marchantiales</taxon>
        <taxon>Ricciaceae</taxon>
        <taxon>Riccia</taxon>
    </lineage>
</organism>
<comment type="caution">
    <text evidence="1">The sequence shown here is derived from an EMBL/GenBank/DDBJ whole genome shotgun (WGS) entry which is preliminary data.</text>
</comment>
<reference evidence="1 2" key="1">
    <citation type="submission" date="2024-09" db="EMBL/GenBank/DDBJ databases">
        <title>Chromosome-scale assembly of Riccia fluitans.</title>
        <authorList>
            <person name="Paukszto L."/>
            <person name="Sawicki J."/>
            <person name="Karawczyk K."/>
            <person name="Piernik-Szablinska J."/>
            <person name="Szczecinska M."/>
            <person name="Mazdziarz M."/>
        </authorList>
    </citation>
    <scope>NUCLEOTIDE SEQUENCE [LARGE SCALE GENOMIC DNA]</scope>
    <source>
        <strain evidence="1">Rf_01</strain>
        <tissue evidence="1">Aerial parts of the thallus</tissue>
    </source>
</reference>
<dbReference type="EMBL" id="JBHFFA010000003">
    <property type="protein sequence ID" value="KAL2633769.1"/>
    <property type="molecule type" value="Genomic_DNA"/>
</dbReference>
<gene>
    <name evidence="1" type="ORF">R1flu_005248</name>
</gene>
<evidence type="ECO:0000313" key="2">
    <source>
        <dbReference type="Proteomes" id="UP001605036"/>
    </source>
</evidence>
<name>A0ABD1YSM0_9MARC</name>
<dbReference type="Proteomes" id="UP001605036">
    <property type="component" value="Unassembled WGS sequence"/>
</dbReference>
<evidence type="ECO:0000313" key="1">
    <source>
        <dbReference type="EMBL" id="KAL2633769.1"/>
    </source>
</evidence>
<dbReference type="AlphaFoldDB" id="A0ABD1YSM0"/>
<protein>
    <submittedName>
        <fullName evidence="1">Uncharacterized protein</fullName>
    </submittedName>
</protein>
<sequence length="113" mass="12994">MYLIRERKFLEKISRGCVTGNLRGRVNQLQNLYASWTYRRPSRSLVLRRSLFCAHSRTSCLTHSYQFAVSGHHRIGFVVTLLSQRGTTSIYVQLGVELGHHRLVSGLDFVQVT</sequence>
<keyword evidence="2" id="KW-1185">Reference proteome</keyword>